<dbReference type="AlphaFoldDB" id="A0A7Y4GSQ2"/>
<keyword evidence="3" id="KW-1185">Reference proteome</keyword>
<protein>
    <submittedName>
        <fullName evidence="2">Uncharacterized protein</fullName>
    </submittedName>
</protein>
<feature type="signal peptide" evidence="1">
    <location>
        <begin position="1"/>
        <end position="21"/>
    </location>
</feature>
<keyword evidence="1" id="KW-0732">Signal</keyword>
<dbReference type="Proteomes" id="UP000544122">
    <property type="component" value="Unassembled WGS sequence"/>
</dbReference>
<evidence type="ECO:0000313" key="3">
    <source>
        <dbReference type="Proteomes" id="UP000544122"/>
    </source>
</evidence>
<sequence>MLFRIAVFAACLCVSIATAVASEGQTVACTINGRSVSAADCLAALTKQMGSTPPSAAAGPKPTTVWAHAAPKDSTPSPAVTLKPKPLEKAYNTWHWDNTLLVRNSMDDLGSFKSPSSLKKATGAEFSWARDGIAHNDVWTARGLVAERLFGWEEPSLLPYVTHALIAPYAVFDRVANTNPAKATNNVDDLTGGLAAEVALANFLQATHYFRFLAEEDGDFAGRAKNWKVGLEYQPFGNPNPEQENSIFAYLGTPLPLGPYWFLTISPKLRVEYRESQDGAVDPIFFLHNQVLRAGPSVTVAISGNSIFSDVPWYIQRTHFRATYGTLYDFYSSRNYGLLDTALTYDLDPNGYLGLTLSYRKGKLETTGANVDLVKVSLSAKFGQ</sequence>
<reference evidence="2 3" key="1">
    <citation type="submission" date="2020-03" db="EMBL/GenBank/DDBJ databases">
        <title>Bradyrhizobium diversity isolated from nodules of Indigofera sp.</title>
        <authorList>
            <person name="Klepa M."/>
            <person name="Helene L."/>
            <person name="Hungria M."/>
        </authorList>
    </citation>
    <scope>NUCLEOTIDE SEQUENCE [LARGE SCALE GENOMIC DNA]</scope>
    <source>
        <strain evidence="2 3">WSM 1791</strain>
    </source>
</reference>
<evidence type="ECO:0000313" key="2">
    <source>
        <dbReference type="EMBL" id="NOJ41047.1"/>
    </source>
</evidence>
<feature type="chain" id="PRO_5030513985" evidence="1">
    <location>
        <begin position="22"/>
        <end position="384"/>
    </location>
</feature>
<gene>
    <name evidence="2" type="ORF">HCN58_15805</name>
</gene>
<proteinExistence type="predicted"/>
<evidence type="ECO:0000256" key="1">
    <source>
        <dbReference type="SAM" id="SignalP"/>
    </source>
</evidence>
<name>A0A7Y4GSQ2_9BRAD</name>
<dbReference type="RefSeq" id="WP_171580258.1">
    <property type="nucleotide sequence ID" value="NZ_JAAVLX010000004.1"/>
</dbReference>
<accession>A0A7Y4GSQ2</accession>
<dbReference type="EMBL" id="JAAVLX010000004">
    <property type="protein sequence ID" value="NOJ41047.1"/>
    <property type="molecule type" value="Genomic_DNA"/>
</dbReference>
<comment type="caution">
    <text evidence="2">The sequence shown here is derived from an EMBL/GenBank/DDBJ whole genome shotgun (WGS) entry which is preliminary data.</text>
</comment>
<organism evidence="2 3">
    <name type="scientific">Bradyrhizobium australiense</name>
    <dbReference type="NCBI Taxonomy" id="2721161"/>
    <lineage>
        <taxon>Bacteria</taxon>
        <taxon>Pseudomonadati</taxon>
        <taxon>Pseudomonadota</taxon>
        <taxon>Alphaproteobacteria</taxon>
        <taxon>Hyphomicrobiales</taxon>
        <taxon>Nitrobacteraceae</taxon>
        <taxon>Bradyrhizobium</taxon>
    </lineage>
</organism>